<dbReference type="Gene3D" id="1.10.510.10">
    <property type="entry name" value="Transferase(Phosphotransferase) domain 1"/>
    <property type="match status" value="1"/>
</dbReference>
<evidence type="ECO:0000313" key="4">
    <source>
        <dbReference type="Proteomes" id="UP000241769"/>
    </source>
</evidence>
<dbReference type="InterPro" id="IPR011009">
    <property type="entry name" value="Kinase-like_dom_sf"/>
</dbReference>
<dbReference type="PROSITE" id="PS00626">
    <property type="entry name" value="RCC1_2"/>
    <property type="match status" value="3"/>
</dbReference>
<dbReference type="PANTHER" id="PTHR45982">
    <property type="entry name" value="REGULATOR OF CHROMOSOME CONDENSATION"/>
    <property type="match status" value="1"/>
</dbReference>
<dbReference type="Pfam" id="PF00415">
    <property type="entry name" value="RCC1"/>
    <property type="match status" value="4"/>
</dbReference>
<organism evidence="3 4">
    <name type="scientific">Planoprotostelium fungivorum</name>
    <dbReference type="NCBI Taxonomy" id="1890364"/>
    <lineage>
        <taxon>Eukaryota</taxon>
        <taxon>Amoebozoa</taxon>
        <taxon>Evosea</taxon>
        <taxon>Variosea</taxon>
        <taxon>Cavosteliida</taxon>
        <taxon>Cavosteliaceae</taxon>
        <taxon>Planoprotostelium</taxon>
    </lineage>
</organism>
<dbReference type="InParanoid" id="A0A2P6MYB1"/>
<dbReference type="SUPFAM" id="SSF56112">
    <property type="entry name" value="Protein kinase-like (PK-like)"/>
    <property type="match status" value="1"/>
</dbReference>
<dbReference type="STRING" id="1890364.A0A2P6MYB1"/>
<evidence type="ECO:0000256" key="1">
    <source>
        <dbReference type="PROSITE-ProRule" id="PRU00235"/>
    </source>
</evidence>
<dbReference type="InterPro" id="IPR051553">
    <property type="entry name" value="Ran_GTPase-activating"/>
</dbReference>
<evidence type="ECO:0000259" key="2">
    <source>
        <dbReference type="PROSITE" id="PS50011"/>
    </source>
</evidence>
<evidence type="ECO:0000313" key="3">
    <source>
        <dbReference type="EMBL" id="PRP76697.1"/>
    </source>
</evidence>
<dbReference type="PROSITE" id="PS50012">
    <property type="entry name" value="RCC1_3"/>
    <property type="match status" value="4"/>
</dbReference>
<keyword evidence="4" id="KW-1185">Reference proteome</keyword>
<dbReference type="GO" id="GO:0005085">
    <property type="term" value="F:guanyl-nucleotide exchange factor activity"/>
    <property type="evidence" value="ECO:0007669"/>
    <property type="project" value="TreeGrafter"/>
</dbReference>
<dbReference type="EMBL" id="MDYQ01000306">
    <property type="protein sequence ID" value="PRP76697.1"/>
    <property type="molecule type" value="Genomic_DNA"/>
</dbReference>
<comment type="caution">
    <text evidence="3">The sequence shown here is derived from an EMBL/GenBank/DDBJ whole genome shotgun (WGS) entry which is preliminary data.</text>
</comment>
<dbReference type="InterPro" id="IPR009091">
    <property type="entry name" value="RCC1/BLIP-II"/>
</dbReference>
<accession>A0A2P6MYB1</accession>
<dbReference type="AlphaFoldDB" id="A0A2P6MYB1"/>
<feature type="non-terminal residue" evidence="3">
    <location>
        <position position="1"/>
    </location>
</feature>
<feature type="repeat" description="RCC1" evidence="1">
    <location>
        <begin position="74"/>
        <end position="125"/>
    </location>
</feature>
<dbReference type="SUPFAM" id="SSF50985">
    <property type="entry name" value="RCC1/BLIP-II"/>
    <property type="match status" value="1"/>
</dbReference>
<dbReference type="OrthoDB" id="19558at2759"/>
<gene>
    <name evidence="3" type="ORF">PROFUN_14925</name>
</gene>
<dbReference type="PANTHER" id="PTHR45982:SF1">
    <property type="entry name" value="REGULATOR OF CHROMOSOME CONDENSATION"/>
    <property type="match status" value="1"/>
</dbReference>
<dbReference type="GO" id="GO:0004672">
    <property type="term" value="F:protein kinase activity"/>
    <property type="evidence" value="ECO:0007669"/>
    <property type="project" value="InterPro"/>
</dbReference>
<dbReference type="InterPro" id="IPR000719">
    <property type="entry name" value="Prot_kinase_dom"/>
</dbReference>
<feature type="repeat" description="RCC1" evidence="1">
    <location>
        <begin position="181"/>
        <end position="232"/>
    </location>
</feature>
<feature type="domain" description="Protein kinase" evidence="2">
    <location>
        <begin position="577"/>
        <end position="797"/>
    </location>
</feature>
<dbReference type="Gene3D" id="2.130.10.30">
    <property type="entry name" value="Regulator of chromosome condensation 1/beta-lactamase-inhibitor protein II"/>
    <property type="match status" value="2"/>
</dbReference>
<proteinExistence type="predicted"/>
<dbReference type="PROSITE" id="PS50011">
    <property type="entry name" value="PROTEIN_KINASE_DOM"/>
    <property type="match status" value="1"/>
</dbReference>
<dbReference type="PRINTS" id="PR00633">
    <property type="entry name" value="RCCNDNSATION"/>
</dbReference>
<feature type="repeat" description="RCC1" evidence="1">
    <location>
        <begin position="126"/>
        <end position="180"/>
    </location>
</feature>
<dbReference type="GO" id="GO:0005737">
    <property type="term" value="C:cytoplasm"/>
    <property type="evidence" value="ECO:0007669"/>
    <property type="project" value="TreeGrafter"/>
</dbReference>
<dbReference type="InterPro" id="IPR000408">
    <property type="entry name" value="Reg_chr_condens"/>
</dbReference>
<dbReference type="GO" id="GO:0005524">
    <property type="term" value="F:ATP binding"/>
    <property type="evidence" value="ECO:0007669"/>
    <property type="project" value="InterPro"/>
</dbReference>
<sequence length="797" mass="89091">PTHKPSLASDSVRQRLLSFTYKRFAKNLQTDHRKQAFIVWGISLWKRVKEIFPSARSEDISLIKTRSNPSDEIFRLYSWGNGFNGQLGLGVPEDKTTPTVVPDLRNDHITSASCGVEHAVAISAAGYGWAWGGNSHMQIGSIRHFFSEELFAPTAISNLWNDPIRKVSCGWYHSLAILRDGQIKSWGNNCKGQLGTGNRFNFSEPQPLSLLSRKDIVDLSCGALHSVAITREGQIYSWSVRSYMGFPLIFNRGFNGSGQLGLTGSADVLRPTLVELSMKIQRITCGSFHTQVQDENGDIYILGGPTGIPHLKERPHEPYSLDNHATMTYRSEPIKVDGLHHITQFAAGYNFGAAIDANGAIYVWSIDKSQPLARKVDFKEKVKSLTLSPTHCTVISDISSGNSPQEVVGPKQGCPMKRQQTFSAIWRAQNKWFTQDGIIWGILVHLSTTHLTERSPPVFCLVILVKTFVSVRALCTCLCSLGGNLYTQIIQKTQGGKRQAHKAVQSFLTMPFAATRKALSMLEVLNPSSLRQAFVMTRVQDENVYGEGDQRGDNERSYITQRGPQFKLSTRPQFCINGLALTLAEKTWAEVKLTANPDLATSGLSSSNLPPSPPYLLTFPVNFIQLLRMAHINNPNRAVMKKLQRSFSSRMLTALQMMLLNFMRMDRGYLAYINLMTATSSHTELVMSPSNQTPHLHQLVMESSALFNGLQHMYKALDYLHEKHSVHIDVKPANIFVATDAIWFLGDYGSFVQESTAILSYSQLYHPENLMVYHTPQRATLAQIGRKAEAKYYILIA</sequence>
<dbReference type="Proteomes" id="UP000241769">
    <property type="component" value="Unassembled WGS sequence"/>
</dbReference>
<reference evidence="3 4" key="1">
    <citation type="journal article" date="2018" name="Genome Biol. Evol.">
        <title>Multiple Roots of Fruiting Body Formation in Amoebozoa.</title>
        <authorList>
            <person name="Hillmann F."/>
            <person name="Forbes G."/>
            <person name="Novohradska S."/>
            <person name="Ferling I."/>
            <person name="Riege K."/>
            <person name="Groth M."/>
            <person name="Westermann M."/>
            <person name="Marz M."/>
            <person name="Spaller T."/>
            <person name="Winckler T."/>
            <person name="Schaap P."/>
            <person name="Glockner G."/>
        </authorList>
    </citation>
    <scope>NUCLEOTIDE SEQUENCE [LARGE SCALE GENOMIC DNA]</scope>
    <source>
        <strain evidence="3 4">Jena</strain>
    </source>
</reference>
<name>A0A2P6MYB1_9EUKA</name>
<protein>
    <submittedName>
        <fullName evidence="3">Putative E3 ubiquitin-protein ligase HERC6</fullName>
    </submittedName>
</protein>
<feature type="repeat" description="RCC1" evidence="1">
    <location>
        <begin position="247"/>
        <end position="296"/>
    </location>
</feature>